<accession>A0A6B0RI21</accession>
<dbReference type="EMBL" id="VBQZ03000036">
    <property type="protein sequence ID" value="MXQ87003.1"/>
    <property type="molecule type" value="Genomic_DNA"/>
</dbReference>
<reference evidence="1" key="1">
    <citation type="submission" date="2019-10" db="EMBL/GenBank/DDBJ databases">
        <title>The sequence and de novo assembly of the wild yak genome.</title>
        <authorList>
            <person name="Liu Y."/>
        </authorList>
    </citation>
    <scope>NUCLEOTIDE SEQUENCE [LARGE SCALE GENOMIC DNA]</scope>
    <source>
        <strain evidence="1">WY2019</strain>
    </source>
</reference>
<evidence type="ECO:0000313" key="2">
    <source>
        <dbReference type="Proteomes" id="UP000322234"/>
    </source>
</evidence>
<keyword evidence="2" id="KW-1185">Reference proteome</keyword>
<gene>
    <name evidence="1" type="ORF">E5288_WYG007601</name>
</gene>
<comment type="caution">
    <text evidence="1">The sequence shown here is derived from an EMBL/GenBank/DDBJ whole genome shotgun (WGS) entry which is preliminary data.</text>
</comment>
<dbReference type="AlphaFoldDB" id="A0A6B0RI21"/>
<proteinExistence type="predicted"/>
<sequence>MTMDELLIYKDVGFLSRKVFHCILEWKYRKQRWNEEEEEDAGLDLCGSQKRTEVNMFPGRCVDLLSSLYVLEFHRHGSKILQLQREKEWHICVVYTSYVPLSLVILRNWKKNVQFHVRQVEALIQNNHRWAYKISVSSM</sequence>
<evidence type="ECO:0000313" key="1">
    <source>
        <dbReference type="EMBL" id="MXQ87003.1"/>
    </source>
</evidence>
<name>A0A6B0RI21_9CETA</name>
<protein>
    <submittedName>
        <fullName evidence="1">Uncharacterized protein</fullName>
    </submittedName>
</protein>
<dbReference type="Proteomes" id="UP000322234">
    <property type="component" value="Unassembled WGS sequence"/>
</dbReference>
<organism evidence="1 2">
    <name type="scientific">Bos mutus</name>
    <name type="common">wild yak</name>
    <dbReference type="NCBI Taxonomy" id="72004"/>
    <lineage>
        <taxon>Eukaryota</taxon>
        <taxon>Metazoa</taxon>
        <taxon>Chordata</taxon>
        <taxon>Craniata</taxon>
        <taxon>Vertebrata</taxon>
        <taxon>Euteleostomi</taxon>
        <taxon>Mammalia</taxon>
        <taxon>Eutheria</taxon>
        <taxon>Laurasiatheria</taxon>
        <taxon>Artiodactyla</taxon>
        <taxon>Ruminantia</taxon>
        <taxon>Pecora</taxon>
        <taxon>Bovidae</taxon>
        <taxon>Bovinae</taxon>
        <taxon>Bos</taxon>
    </lineage>
</organism>